<dbReference type="AlphaFoldDB" id="A0A3B0JLS9"/>
<accession>A0A3B0JLS9</accession>
<dbReference type="OrthoDB" id="8023715at2759"/>
<dbReference type="EMBL" id="OUUW01000005">
    <property type="protein sequence ID" value="SPP81282.1"/>
    <property type="molecule type" value="Genomic_DNA"/>
</dbReference>
<dbReference type="Proteomes" id="UP000268350">
    <property type="component" value="Unassembled WGS sequence"/>
</dbReference>
<evidence type="ECO:0000256" key="1">
    <source>
        <dbReference type="SAM" id="MobiDB-lite"/>
    </source>
</evidence>
<organism evidence="3 4">
    <name type="scientific">Drosophila guanche</name>
    <name type="common">Fruit fly</name>
    <dbReference type="NCBI Taxonomy" id="7266"/>
    <lineage>
        <taxon>Eukaryota</taxon>
        <taxon>Metazoa</taxon>
        <taxon>Ecdysozoa</taxon>
        <taxon>Arthropoda</taxon>
        <taxon>Hexapoda</taxon>
        <taxon>Insecta</taxon>
        <taxon>Pterygota</taxon>
        <taxon>Neoptera</taxon>
        <taxon>Endopterygota</taxon>
        <taxon>Diptera</taxon>
        <taxon>Brachycera</taxon>
        <taxon>Muscomorpha</taxon>
        <taxon>Ephydroidea</taxon>
        <taxon>Drosophilidae</taxon>
        <taxon>Drosophila</taxon>
        <taxon>Sophophora</taxon>
    </lineage>
</organism>
<proteinExistence type="predicted"/>
<feature type="region of interest" description="Disordered" evidence="1">
    <location>
        <begin position="236"/>
        <end position="319"/>
    </location>
</feature>
<protein>
    <submittedName>
        <fullName evidence="3">Uncharacterized protein</fullName>
    </submittedName>
</protein>
<evidence type="ECO:0000256" key="2">
    <source>
        <dbReference type="SAM" id="SignalP"/>
    </source>
</evidence>
<sequence length="750" mass="83747">MPQTQTKMRPFILFALLLTLANCEPQSQHSGNQRPLVYGNWPPKSAKQLSRPAAGGAPGKQRTLVVQIRSDQPVPLVLKGRPGHPHTHATHQHLAHAHAIHPHVLQHPHSHAHLHSHPHVLHVPQHQHQHQHLRGPRPIKLSAPVYLKPASAMRKPLKIKLNNSKPKAKPTFGYEKPFKFEKPTAVSYSELQTLPLDTHNNFNTEHFAPIYTVPAPNLAVHDNHLELDDGGHFATAYIPPQHTSQSPPPSARPQTYLAPGYNVHEDETNDQTIRDPISGSQKLFAPDPDPSLPTSKIRPATETFNTPSNSKPLPSDVQSNHLPAQPLVQIVGAQAAAHSAPEIYPVQYAQQTQQLQPFLAASIPAAHIPIYNPTYLVTQSNQLYTQHKQQLFKPSAEHVLEAGYVNADLTQEVASNGQILQAAKDPHHNIHPVLDSAPQYAALIAAPALGEPVQSAYETASFHLPNVAAAVTSTAPEGGFVVSNYYGHPHDSSQLLQAYAEEEARRQQLETEHAALELQKQQQYHLDELNAQALEQQQQQQFHLEELRAHAQRQQEQQQQQQQHLKELTVQAQAQQRQNQHLEELRAQAHAQQQQNQHLEDLRAQAHAQHQQQLQFEELKAQAEEQHLQNQQQQQQLQLVQLQQQHQQLQQPVQHHPQPAQDPAATAFEEHQRLVQQQLGSNTPLRIFVPDEEAASESRLQKRSDDLKKGTVEDVHNLGSTDSDAESAKDLFEVSTSVEVAGEHQSAGST</sequence>
<gene>
    <name evidence="3" type="ORF">DGUA_6G006290</name>
</gene>
<keyword evidence="2" id="KW-0732">Signal</keyword>
<feature type="region of interest" description="Disordered" evidence="1">
    <location>
        <begin position="693"/>
        <end position="750"/>
    </location>
</feature>
<feature type="compositionally biased region" description="Low complexity" evidence="1">
    <location>
        <begin position="588"/>
        <end position="597"/>
    </location>
</feature>
<feature type="region of interest" description="Disordered" evidence="1">
    <location>
        <begin position="579"/>
        <end position="613"/>
    </location>
</feature>
<dbReference type="OMA" id="HVVETGY"/>
<feature type="compositionally biased region" description="Polar residues" evidence="1">
    <location>
        <begin position="302"/>
        <end position="319"/>
    </location>
</feature>
<evidence type="ECO:0000313" key="3">
    <source>
        <dbReference type="EMBL" id="SPP81282.1"/>
    </source>
</evidence>
<reference evidence="4" key="1">
    <citation type="submission" date="2018-01" db="EMBL/GenBank/DDBJ databases">
        <authorList>
            <person name="Alioto T."/>
            <person name="Alioto T."/>
        </authorList>
    </citation>
    <scope>NUCLEOTIDE SEQUENCE [LARGE SCALE GENOMIC DNA]</scope>
</reference>
<feature type="compositionally biased region" description="Basic and acidic residues" evidence="1">
    <location>
        <begin position="699"/>
        <end position="716"/>
    </location>
</feature>
<feature type="chain" id="PRO_5017328607" evidence="2">
    <location>
        <begin position="24"/>
        <end position="750"/>
    </location>
</feature>
<keyword evidence="4" id="KW-1185">Reference proteome</keyword>
<dbReference type="STRING" id="7266.A0A3B0JLS9"/>
<feature type="region of interest" description="Disordered" evidence="1">
    <location>
        <begin position="25"/>
        <end position="60"/>
    </location>
</feature>
<feature type="signal peptide" evidence="2">
    <location>
        <begin position="1"/>
        <end position="23"/>
    </location>
</feature>
<name>A0A3B0JLS9_DROGU</name>
<evidence type="ECO:0000313" key="4">
    <source>
        <dbReference type="Proteomes" id="UP000268350"/>
    </source>
</evidence>